<dbReference type="CDD" id="cd24012">
    <property type="entry name" value="ASKHA_NBD_KDGal-kinase"/>
    <property type="match status" value="1"/>
</dbReference>
<dbReference type="InterPro" id="IPR007729">
    <property type="entry name" value="DGOK"/>
</dbReference>
<dbReference type="InterPro" id="IPR042258">
    <property type="entry name" value="DGOK_N"/>
</dbReference>
<dbReference type="InterPro" id="IPR042257">
    <property type="entry name" value="DGOK_C"/>
</dbReference>
<dbReference type="GO" id="GO:0034194">
    <property type="term" value="P:D-galactonate catabolic process"/>
    <property type="evidence" value="ECO:0007669"/>
    <property type="project" value="InterPro"/>
</dbReference>
<dbReference type="Gene3D" id="3.30.420.310">
    <property type="entry name" value="2-keto-3-deoxy-galactonokinase, C-terminal domain"/>
    <property type="match status" value="1"/>
</dbReference>
<comment type="caution">
    <text evidence="1">The sequence shown here is derived from an EMBL/GenBank/DDBJ whole genome shotgun (WGS) entry which is preliminary data.</text>
</comment>
<keyword evidence="2" id="KW-1185">Reference proteome</keyword>
<organism evidence="1 2">
    <name type="scientific">Yeguia hominis</name>
    <dbReference type="NCBI Taxonomy" id="2763662"/>
    <lineage>
        <taxon>Bacteria</taxon>
        <taxon>Bacillati</taxon>
        <taxon>Bacillota</taxon>
        <taxon>Clostridia</taxon>
        <taxon>Eubacteriales</taxon>
        <taxon>Yeguiaceae</taxon>
        <taxon>Yeguia</taxon>
    </lineage>
</organism>
<reference evidence="1" key="1">
    <citation type="submission" date="2020-08" db="EMBL/GenBank/DDBJ databases">
        <title>Genome public.</title>
        <authorList>
            <person name="Liu C."/>
            <person name="Sun Q."/>
        </authorList>
    </citation>
    <scope>NUCLEOTIDE SEQUENCE</scope>
    <source>
        <strain evidence="1">NSJ-40</strain>
    </source>
</reference>
<dbReference type="Gene3D" id="3.30.420.300">
    <property type="entry name" value="2-keto-3-deoxy-galactonokinase, substrate binding domain"/>
    <property type="match status" value="1"/>
</dbReference>
<dbReference type="RefSeq" id="WP_249319322.1">
    <property type="nucleotide sequence ID" value="NZ_JACRSN010000008.1"/>
</dbReference>
<proteinExistence type="predicted"/>
<dbReference type="InterPro" id="IPR043129">
    <property type="entry name" value="ATPase_NBD"/>
</dbReference>
<dbReference type="SUPFAM" id="SSF53067">
    <property type="entry name" value="Actin-like ATPase domain"/>
    <property type="match status" value="1"/>
</dbReference>
<dbReference type="GO" id="GO:0008671">
    <property type="term" value="F:2-dehydro-3-deoxygalactonokinase activity"/>
    <property type="evidence" value="ECO:0007669"/>
    <property type="project" value="InterPro"/>
</dbReference>
<name>A0A926HSC8_9FIRM</name>
<evidence type="ECO:0000313" key="1">
    <source>
        <dbReference type="EMBL" id="MBC8533705.1"/>
    </source>
</evidence>
<gene>
    <name evidence="1" type="ORF">IAG03_06740</name>
</gene>
<protein>
    <submittedName>
        <fullName evidence="1">2-dehydro-3-deoxygalactonokinase</fullName>
    </submittedName>
</protein>
<dbReference type="Proteomes" id="UP000651482">
    <property type="component" value="Unassembled WGS sequence"/>
</dbReference>
<sequence length="320" mass="34201">MLLTVDTGTTNTRVHLLQGEVILAQKKVSAGVRNTAISGNADFLRQALRDAITDLLKEAAVSEREVSAVLASGMITSNLGLYELPHVSAPVSLRQLAKQAVIVRIPEVCEIPFFFIPGVRNQTPASIEFLDQMDVMRGEETEALGMLTLSGETGPLLAVLPGSHTKLVEIGAGGQILSCETTLSGEMLAALSQNTILKDSVQACDDFDADALCSGFAYSREHGLNKACFRVRLMDVLLKEAKVRTFSFLAGAVLAGDIGAISAKAETGKRVLIGGTGPLHRMFLALLEPLLPGQIVEVRETDAAHCTVYGALAVWRCRNE</sequence>
<dbReference type="EMBL" id="JACRSN010000008">
    <property type="protein sequence ID" value="MBC8533705.1"/>
    <property type="molecule type" value="Genomic_DNA"/>
</dbReference>
<dbReference type="AlphaFoldDB" id="A0A926HSC8"/>
<accession>A0A926HSC8</accession>
<dbReference type="Pfam" id="PF05035">
    <property type="entry name" value="DGOK"/>
    <property type="match status" value="1"/>
</dbReference>
<evidence type="ECO:0000313" key="2">
    <source>
        <dbReference type="Proteomes" id="UP000651482"/>
    </source>
</evidence>